<organism evidence="17">
    <name type="scientific">Caenorhabditis brenneri</name>
    <name type="common">Nematode worm</name>
    <dbReference type="NCBI Taxonomy" id="135651"/>
    <lineage>
        <taxon>Eukaryota</taxon>
        <taxon>Metazoa</taxon>
        <taxon>Ecdysozoa</taxon>
        <taxon>Nematoda</taxon>
        <taxon>Chromadorea</taxon>
        <taxon>Rhabditida</taxon>
        <taxon>Rhabditina</taxon>
        <taxon>Rhabditomorpha</taxon>
        <taxon>Rhabditoidea</taxon>
        <taxon>Rhabditidae</taxon>
        <taxon>Peloderinae</taxon>
        <taxon>Caenorhabditis</taxon>
    </lineage>
</organism>
<keyword evidence="5" id="KW-0631">Potassium channel</keyword>
<keyword evidence="2" id="KW-0813">Transport</keyword>
<dbReference type="InterPro" id="IPR005821">
    <property type="entry name" value="Ion_trans_dom"/>
</dbReference>
<evidence type="ECO:0000256" key="12">
    <source>
        <dbReference type="ARBA" id="ARBA00061303"/>
    </source>
</evidence>
<feature type="transmembrane region" description="Helical" evidence="14">
    <location>
        <begin position="1215"/>
        <end position="1239"/>
    </location>
</feature>
<dbReference type="InParanoid" id="G0N404"/>
<keyword evidence="6" id="KW-0851">Voltage-gated channel</keyword>
<keyword evidence="7" id="KW-0630">Potassium</keyword>
<feature type="transmembrane region" description="Helical" evidence="14">
    <location>
        <begin position="738"/>
        <end position="759"/>
    </location>
</feature>
<dbReference type="FunFam" id="1.20.120.350:FF:000074">
    <property type="entry name" value="SHaW family of potassium channels"/>
    <property type="match status" value="1"/>
</dbReference>
<dbReference type="SMART" id="SM00225">
    <property type="entry name" value="BTB"/>
    <property type="match status" value="2"/>
</dbReference>
<dbReference type="Gene3D" id="1.10.287.70">
    <property type="match status" value="3"/>
</dbReference>
<dbReference type="Gene3D" id="3.30.710.10">
    <property type="entry name" value="Potassium Channel Kv1.1, Chain A"/>
    <property type="match status" value="2"/>
</dbReference>
<feature type="transmembrane region" description="Helical" evidence="14">
    <location>
        <begin position="902"/>
        <end position="923"/>
    </location>
</feature>
<evidence type="ECO:0000313" key="16">
    <source>
        <dbReference type="EMBL" id="EGT52342.1"/>
    </source>
</evidence>
<dbReference type="GO" id="GO:0051260">
    <property type="term" value="P:protein homooligomerization"/>
    <property type="evidence" value="ECO:0007669"/>
    <property type="project" value="InterPro"/>
</dbReference>
<feature type="compositionally biased region" description="Basic residues" evidence="13">
    <location>
        <begin position="452"/>
        <end position="462"/>
    </location>
</feature>
<feature type="domain" description="BTB" evidence="15">
    <location>
        <begin position="576"/>
        <end position="676"/>
    </location>
</feature>
<keyword evidence="10 14" id="KW-0472">Membrane</keyword>
<dbReference type="InterPro" id="IPR003974">
    <property type="entry name" value="K_chnl_volt-dep_Kv3"/>
</dbReference>
<dbReference type="PANTHER" id="PTHR11537">
    <property type="entry name" value="VOLTAGE-GATED POTASSIUM CHANNEL"/>
    <property type="match status" value="1"/>
</dbReference>
<dbReference type="Gene3D" id="1.20.120.350">
    <property type="entry name" value="Voltage-gated potassium channels. Chain C"/>
    <property type="match status" value="4"/>
</dbReference>
<feature type="transmembrane region" description="Helical" evidence="14">
    <location>
        <begin position="364"/>
        <end position="383"/>
    </location>
</feature>
<dbReference type="GO" id="GO:0042734">
    <property type="term" value="C:presynaptic membrane"/>
    <property type="evidence" value="ECO:0007669"/>
    <property type="project" value="TreeGrafter"/>
</dbReference>
<evidence type="ECO:0000256" key="10">
    <source>
        <dbReference type="ARBA" id="ARBA00023136"/>
    </source>
</evidence>
<dbReference type="OrthoDB" id="415460at2759"/>
<dbReference type="GO" id="GO:0043679">
    <property type="term" value="C:axon terminus"/>
    <property type="evidence" value="ECO:0007669"/>
    <property type="project" value="TreeGrafter"/>
</dbReference>
<dbReference type="Pfam" id="PF00520">
    <property type="entry name" value="Ion_trans"/>
    <property type="match status" value="3"/>
</dbReference>
<dbReference type="PRINTS" id="PR00169">
    <property type="entry name" value="KCHANNEL"/>
</dbReference>
<evidence type="ECO:0000256" key="3">
    <source>
        <dbReference type="ARBA" id="ARBA00022538"/>
    </source>
</evidence>
<evidence type="ECO:0000256" key="4">
    <source>
        <dbReference type="ARBA" id="ARBA00022692"/>
    </source>
</evidence>
<dbReference type="FunFam" id="1.20.120.350:FF:000125">
    <property type="entry name" value="Protein CBR-SHW-1"/>
    <property type="match status" value="2"/>
</dbReference>
<feature type="transmembrane region" description="Helical" evidence="14">
    <location>
        <begin position="331"/>
        <end position="352"/>
    </location>
</feature>
<dbReference type="OMA" id="NTYRTHR"/>
<dbReference type="FunFam" id="3.30.710.10:FF:000020">
    <property type="entry name" value="Potassium voltage-gated channel protein Shaw"/>
    <property type="match status" value="2"/>
</dbReference>
<dbReference type="GO" id="GO:0008076">
    <property type="term" value="C:voltage-gated potassium channel complex"/>
    <property type="evidence" value="ECO:0007669"/>
    <property type="project" value="InterPro"/>
</dbReference>
<feature type="transmembrane region" description="Helical" evidence="14">
    <location>
        <begin position="935"/>
        <end position="954"/>
    </location>
</feature>
<keyword evidence="17" id="KW-1185">Reference proteome</keyword>
<gene>
    <name evidence="16" type="ORF">CAEBREN_08298</name>
</gene>
<dbReference type="Proteomes" id="UP000008068">
    <property type="component" value="Unassembled WGS sequence"/>
</dbReference>
<proteinExistence type="inferred from homology"/>
<evidence type="ECO:0000256" key="14">
    <source>
        <dbReference type="SAM" id="Phobius"/>
    </source>
</evidence>
<evidence type="ECO:0000256" key="8">
    <source>
        <dbReference type="ARBA" id="ARBA00022989"/>
    </source>
</evidence>
<evidence type="ECO:0000259" key="15">
    <source>
        <dbReference type="SMART" id="SM00225"/>
    </source>
</evidence>
<dbReference type="STRING" id="135651.G0N404"/>
<dbReference type="eggNOG" id="KOG3713">
    <property type="taxonomic scope" value="Eukaryota"/>
</dbReference>
<dbReference type="SUPFAM" id="SSF54695">
    <property type="entry name" value="POZ domain"/>
    <property type="match status" value="2"/>
</dbReference>
<feature type="transmembrane region" description="Helical" evidence="14">
    <location>
        <begin position="1148"/>
        <end position="1169"/>
    </location>
</feature>
<dbReference type="InterPro" id="IPR028325">
    <property type="entry name" value="VG_K_chnl"/>
</dbReference>
<feature type="transmembrane region" description="Helical" evidence="14">
    <location>
        <begin position="1181"/>
        <end position="1203"/>
    </location>
</feature>
<evidence type="ECO:0000313" key="17">
    <source>
        <dbReference type="Proteomes" id="UP000008068"/>
    </source>
</evidence>
<dbReference type="InterPro" id="IPR027359">
    <property type="entry name" value="Volt_channel_dom_sf"/>
</dbReference>
<dbReference type="GO" id="GO:0005251">
    <property type="term" value="F:delayed rectifier potassium channel activity"/>
    <property type="evidence" value="ECO:0007669"/>
    <property type="project" value="TreeGrafter"/>
</dbReference>
<keyword evidence="4 14" id="KW-0812">Transmembrane</keyword>
<dbReference type="GO" id="GO:0032809">
    <property type="term" value="C:neuronal cell body membrane"/>
    <property type="evidence" value="ECO:0007669"/>
    <property type="project" value="TreeGrafter"/>
</dbReference>
<accession>G0N404</accession>
<keyword evidence="3" id="KW-0633">Potassium transport</keyword>
<dbReference type="PRINTS" id="PR01498">
    <property type="entry name" value="SHAWCHANNEL"/>
</dbReference>
<dbReference type="HOGENOM" id="CLU_258083_0_0_1"/>
<evidence type="ECO:0000256" key="7">
    <source>
        <dbReference type="ARBA" id="ARBA00022958"/>
    </source>
</evidence>
<evidence type="ECO:0000256" key="11">
    <source>
        <dbReference type="ARBA" id="ARBA00023303"/>
    </source>
</evidence>
<name>G0N404_CAEBE</name>
<evidence type="ECO:0000256" key="1">
    <source>
        <dbReference type="ARBA" id="ARBA00004141"/>
    </source>
</evidence>
<feature type="region of interest" description="Disordered" evidence="13">
    <location>
        <begin position="452"/>
        <end position="482"/>
    </location>
</feature>
<dbReference type="PRINTS" id="PR01491">
    <property type="entry name" value="KVCHANNEL"/>
</dbReference>
<protein>
    <recommendedName>
        <fullName evidence="15">BTB domain-containing protein</fullName>
    </recommendedName>
</protein>
<keyword evidence="8 14" id="KW-1133">Transmembrane helix</keyword>
<dbReference type="InterPro" id="IPR011333">
    <property type="entry name" value="SKP1/BTB/POZ_sf"/>
</dbReference>
<sequence>MDTEHRVILNVGGIRHETYSHVLKKIPATRLSRLTPNLANYDPVLNEYFFDRHPGVFSMILNYYRTGKLHYPTNVCGPLFEEELEFWGLDANQVEPCCWMTYTQHRDTQDTLAVIESLDLDGDPPTQEEIAKKFGWEDDYYTGNMSQWQRLKPRVWALFDEPWSSKYARVISFISVAFILASTCSFILKTDPSFQIPDIDVFYSLRVVDEGGFKNYHKTIGTDKPVTSPHPNFFYVDLICNIWFVIELLIRSLFCPSFHKFVRSPLTIIDVISTGAFFFESLLHAILIQTGSLVTLDFLSMICVLRLFKLTQHFSGLKILIQTFKASAQELFLLVFFVVLAIVIFAALVYYAERSQLNKDNQFTSIPLGLWWSLVTISTVGFGDMVPKTYLGMLVGSLCALMGVLTIALPVPVIVSNFSNLYSHSQARAKLPKKRRRVLQAHEVKPALLGVKQHHGKHRKKSSSATFNQPPTNFKNANGGPPMHDNSASKLMVISVVNIIFVVISIVCFCLKTHPNFRIPDIDISTAMGNYSGTAGTGIGGIQMNTIYVGKKATSTPGPFHPSISPLFQSWMDTEHRVILNVGGIRHETYSHVLKKIPATRLSRLTPNLANYDPVLNEYFFDRHPGVFSMILNYYRTGKLHYPTNVCGPLFEEELEFWGLDANQVEPCCWMTYTQHRDTQDTLAVIESLDLDGDPPTQEEIAKKFGWEDDYYTGNMSQWQRLKPRVWALFDEPWSSKYARVISFISVAFILASTCSFILKTDPSFQIPDIDVFYSLRVVDEGGFKNYHKTIGTDKPVTSPHPNFFYVDLICNIWFVIELLIRSLFCPSFHKFVRSPLTIIDVISTGAFFFESLLHAILIQTGSLVTLDFLSMICVLRLFKLTQHFSGLKILIQTFKASAQELFLLVFFVVLAIVIFAALVYYAERSQLNKDNQFTSIPLGLWWSLVTISTVGFGDMVPKTYLGMLVGSLCALMGVLTIALPVPVISVVNIIFVVISIVCFCLKTHPNFRIPDIDISTAMGNYSGTAGTGIGGIQMNTIYVGKKATRAHPSFFYVELLSNIWFSGEFLTRMIFCPNVAIFLKTPVNIIDFIATVSFYIDWALDRALSGSNRDSVEFFSIIRILRLFKLTQHSTGLKILIQTFKASAQELFLLVFFVLLGIVIFAALVYYAERVEHNEENQFSSIPVGLWWAVITICTIGFGDLVPQTSLGRVVGSVCALMGVLTIALPVPVIVSNFAMFYSHAQARSKLPKKRRRVLQPHEIKPPVVGRSTTAVMISALTQRGPVGHGGGSNPADGGPLSAFSATPLLVCPPDGSAKPRKMSQNKNGGSAPSVPQNNVSSKANKLI</sequence>
<feature type="compositionally biased region" description="Polar residues" evidence="13">
    <location>
        <begin position="463"/>
        <end position="476"/>
    </location>
</feature>
<dbReference type="GO" id="GO:0045211">
    <property type="term" value="C:postsynaptic membrane"/>
    <property type="evidence" value="ECO:0007669"/>
    <property type="project" value="TreeGrafter"/>
</dbReference>
<dbReference type="InterPro" id="IPR003968">
    <property type="entry name" value="K_chnl_volt-dep_Kv"/>
</dbReference>
<reference evidence="17" key="1">
    <citation type="submission" date="2011-07" db="EMBL/GenBank/DDBJ databases">
        <authorList>
            <consortium name="Caenorhabditis brenneri Sequencing and Analysis Consortium"/>
            <person name="Wilson R.K."/>
        </authorList>
    </citation>
    <scope>NUCLEOTIDE SEQUENCE [LARGE SCALE GENOMIC DNA]</scope>
    <source>
        <strain evidence="17">PB2801</strain>
    </source>
</reference>
<feature type="transmembrane region" description="Helical" evidence="14">
    <location>
        <begin position="491"/>
        <end position="511"/>
    </location>
</feature>
<evidence type="ECO:0000256" key="6">
    <source>
        <dbReference type="ARBA" id="ARBA00022882"/>
    </source>
</evidence>
<keyword evidence="9" id="KW-0406">Ion transport</keyword>
<feature type="transmembrane region" description="Helical" evidence="14">
    <location>
        <begin position="293"/>
        <end position="310"/>
    </location>
</feature>
<comment type="similarity">
    <text evidence="12">Belongs to the potassium channel family. C (Shaw) (TC 1.A.1.2) subfamily. Shaw sub-subfamily.</text>
</comment>
<evidence type="ECO:0000256" key="13">
    <source>
        <dbReference type="SAM" id="MobiDB-lite"/>
    </source>
</evidence>
<feature type="transmembrane region" description="Helical" evidence="14">
    <location>
        <begin position="837"/>
        <end position="858"/>
    </location>
</feature>
<dbReference type="CDD" id="cd18416">
    <property type="entry name" value="BTB_Shaw-like"/>
    <property type="match status" value="2"/>
</dbReference>
<evidence type="ECO:0000256" key="9">
    <source>
        <dbReference type="ARBA" id="ARBA00023065"/>
    </source>
</evidence>
<dbReference type="FunFam" id="1.10.287.70:FF:000002">
    <property type="entry name" value="Potassium voltage-gated channel subfamily a member"/>
    <property type="match status" value="3"/>
</dbReference>
<feature type="domain" description="BTB" evidence="15">
    <location>
        <begin position="5"/>
        <end position="105"/>
    </location>
</feature>
<dbReference type="SUPFAM" id="SSF81324">
    <property type="entry name" value="Voltage-gated potassium channels"/>
    <property type="match status" value="3"/>
</dbReference>
<evidence type="ECO:0000256" key="5">
    <source>
        <dbReference type="ARBA" id="ARBA00022826"/>
    </source>
</evidence>
<feature type="transmembrane region" description="Helical" evidence="14">
    <location>
        <begin position="984"/>
        <end position="1002"/>
    </location>
</feature>
<dbReference type="EMBL" id="GL379836">
    <property type="protein sequence ID" value="EGT52342.1"/>
    <property type="molecule type" value="Genomic_DNA"/>
</dbReference>
<dbReference type="InterPro" id="IPR003131">
    <property type="entry name" value="T1-type_BTB"/>
</dbReference>
<comment type="subcellular location">
    <subcellularLocation>
        <location evidence="1">Membrane</location>
        <topology evidence="1">Multi-pass membrane protein</topology>
    </subcellularLocation>
</comment>
<dbReference type="GO" id="GO:0001508">
    <property type="term" value="P:action potential"/>
    <property type="evidence" value="ECO:0007669"/>
    <property type="project" value="TreeGrafter"/>
</dbReference>
<evidence type="ECO:0000256" key="2">
    <source>
        <dbReference type="ARBA" id="ARBA00022448"/>
    </source>
</evidence>
<feature type="transmembrane region" description="Helical" evidence="14">
    <location>
        <begin position="390"/>
        <end position="415"/>
    </location>
</feature>
<feature type="transmembrane region" description="Helical" evidence="14">
    <location>
        <begin position="804"/>
        <end position="825"/>
    </location>
</feature>
<dbReference type="Pfam" id="PF02214">
    <property type="entry name" value="BTB_2"/>
    <property type="match status" value="2"/>
</dbReference>
<feature type="region of interest" description="Disordered" evidence="13">
    <location>
        <begin position="1310"/>
        <end position="1345"/>
    </location>
</feature>
<dbReference type="GO" id="GO:0032590">
    <property type="term" value="C:dendrite membrane"/>
    <property type="evidence" value="ECO:0007669"/>
    <property type="project" value="TreeGrafter"/>
</dbReference>
<dbReference type="PANTHER" id="PTHR11537:SF252">
    <property type="entry name" value="POTASSIUM VOLTAGE-GATED CHANNEL PROTEIN SHAW"/>
    <property type="match status" value="1"/>
</dbReference>
<dbReference type="InterPro" id="IPR000210">
    <property type="entry name" value="BTB/POZ_dom"/>
</dbReference>
<keyword evidence="11" id="KW-0407">Ion channel</keyword>
<feature type="compositionally biased region" description="Polar residues" evidence="13">
    <location>
        <begin position="1322"/>
        <end position="1345"/>
    </location>
</feature>